<evidence type="ECO:0000313" key="1">
    <source>
        <dbReference type="Ensembl" id="ENSJHYP00000014477.1"/>
    </source>
</evidence>
<dbReference type="Ensembl" id="ENSJHYT00000017500.1">
    <property type="protein sequence ID" value="ENSJHYP00000014477.1"/>
    <property type="gene ID" value="ENSJHYG00000011204.1"/>
</dbReference>
<reference evidence="1" key="1">
    <citation type="submission" date="2025-08" db="UniProtKB">
        <authorList>
            <consortium name="Ensembl"/>
        </authorList>
    </citation>
    <scope>IDENTIFICATION</scope>
</reference>
<proteinExistence type="predicted"/>
<evidence type="ECO:0000313" key="2">
    <source>
        <dbReference type="Proteomes" id="UP000694408"/>
    </source>
</evidence>
<accession>A0A8C5NPN2</accession>
<name>A0A8C5NPN2_JUNHY</name>
<keyword evidence="2" id="KW-1185">Reference proteome</keyword>
<dbReference type="AlphaFoldDB" id="A0A8C5NPN2"/>
<sequence length="113" mass="12292">QRVYLATAGCKAKDNTSLSRNTDQLTLLSPCINNFARASLGNRLNLLPDGKGKDLPTQQPVTALPETELCSKSCEEAFPTSASVFSQDQKDRHPLQQLSHCSHCTLFSPSLTS</sequence>
<reference evidence="1" key="2">
    <citation type="submission" date="2025-09" db="UniProtKB">
        <authorList>
            <consortium name="Ensembl"/>
        </authorList>
    </citation>
    <scope>IDENTIFICATION</scope>
</reference>
<protein>
    <submittedName>
        <fullName evidence="1">Uncharacterized protein</fullName>
    </submittedName>
</protein>
<organism evidence="1 2">
    <name type="scientific">Junco hyemalis</name>
    <name type="common">Dark-eyed junco</name>
    <dbReference type="NCBI Taxonomy" id="40217"/>
    <lineage>
        <taxon>Eukaryota</taxon>
        <taxon>Metazoa</taxon>
        <taxon>Chordata</taxon>
        <taxon>Craniata</taxon>
        <taxon>Vertebrata</taxon>
        <taxon>Euteleostomi</taxon>
        <taxon>Archelosauria</taxon>
        <taxon>Archosauria</taxon>
        <taxon>Dinosauria</taxon>
        <taxon>Saurischia</taxon>
        <taxon>Theropoda</taxon>
        <taxon>Coelurosauria</taxon>
        <taxon>Aves</taxon>
        <taxon>Neognathae</taxon>
        <taxon>Neoaves</taxon>
        <taxon>Telluraves</taxon>
        <taxon>Australaves</taxon>
        <taxon>Passeriformes</taxon>
        <taxon>Passerellidae</taxon>
        <taxon>Junco</taxon>
    </lineage>
</organism>
<dbReference type="Proteomes" id="UP000694408">
    <property type="component" value="Unplaced"/>
</dbReference>